<keyword evidence="18" id="KW-1185">Reference proteome</keyword>
<dbReference type="InterPro" id="IPR001750">
    <property type="entry name" value="ND/Mrp_TM"/>
</dbReference>
<feature type="transmembrane region" description="Helical" evidence="11">
    <location>
        <begin position="197"/>
        <end position="217"/>
    </location>
</feature>
<dbReference type="InterPro" id="IPR001516">
    <property type="entry name" value="Proton_antipo_N"/>
</dbReference>
<dbReference type="Pfam" id="PF20501">
    <property type="entry name" value="MbhE"/>
    <property type="match status" value="1"/>
</dbReference>
<feature type="transmembrane region" description="Helical" evidence="11">
    <location>
        <begin position="6"/>
        <end position="24"/>
    </location>
</feature>
<dbReference type="EMBL" id="BMHA01000004">
    <property type="protein sequence ID" value="GGI05234.1"/>
    <property type="molecule type" value="Genomic_DNA"/>
</dbReference>
<feature type="transmembrane region" description="Helical" evidence="11">
    <location>
        <begin position="676"/>
        <end position="696"/>
    </location>
</feature>
<reference evidence="17" key="1">
    <citation type="journal article" date="2014" name="Int. J. Syst. Evol. Microbiol.">
        <title>Complete genome sequence of Corynebacterium casei LMG S-19264T (=DSM 44701T), isolated from a smear-ripened cheese.</title>
        <authorList>
            <consortium name="US DOE Joint Genome Institute (JGI-PGF)"/>
            <person name="Walter F."/>
            <person name="Albersmeier A."/>
            <person name="Kalinowski J."/>
            <person name="Ruckert C."/>
        </authorList>
    </citation>
    <scope>NUCLEOTIDE SEQUENCE</scope>
    <source>
        <strain evidence="17">CGMCC 1.14988</strain>
    </source>
</reference>
<feature type="transmembrane region" description="Helical" evidence="11">
    <location>
        <begin position="446"/>
        <end position="465"/>
    </location>
</feature>
<evidence type="ECO:0000256" key="11">
    <source>
        <dbReference type="SAM" id="Phobius"/>
    </source>
</evidence>
<evidence type="ECO:0000256" key="10">
    <source>
        <dbReference type="SAM" id="MobiDB-lite"/>
    </source>
</evidence>
<dbReference type="InterPro" id="IPR007182">
    <property type="entry name" value="MnhB"/>
</dbReference>
<organism evidence="17 18">
    <name type="scientific">Egicoccus halophilus</name>
    <dbReference type="NCBI Taxonomy" id="1670830"/>
    <lineage>
        <taxon>Bacteria</taxon>
        <taxon>Bacillati</taxon>
        <taxon>Actinomycetota</taxon>
        <taxon>Nitriliruptoria</taxon>
        <taxon>Egicoccales</taxon>
        <taxon>Egicoccaceae</taxon>
        <taxon>Egicoccus</taxon>
    </lineage>
</organism>
<dbReference type="InterPro" id="IPR046806">
    <property type="entry name" value="MrpA_C/MbhE"/>
</dbReference>
<evidence type="ECO:0000313" key="17">
    <source>
        <dbReference type="EMBL" id="GGI05234.1"/>
    </source>
</evidence>
<evidence type="ECO:0000259" key="12">
    <source>
        <dbReference type="Pfam" id="PF00361"/>
    </source>
</evidence>
<dbReference type="PRINTS" id="PR01435">
    <property type="entry name" value="NPOXDRDTASE5"/>
</dbReference>
<feature type="transmembrane region" description="Helical" evidence="11">
    <location>
        <begin position="590"/>
        <end position="609"/>
    </location>
</feature>
<dbReference type="PANTHER" id="PTHR43373:SF1">
    <property type="entry name" value="NA(+)_H(+) ANTIPORTER SUBUNIT A"/>
    <property type="match status" value="1"/>
</dbReference>
<dbReference type="GO" id="GO:0005886">
    <property type="term" value="C:plasma membrane"/>
    <property type="evidence" value="ECO:0007669"/>
    <property type="project" value="UniProtKB-SubCell"/>
</dbReference>
<evidence type="ECO:0000259" key="16">
    <source>
        <dbReference type="Pfam" id="PF20501"/>
    </source>
</evidence>
<keyword evidence="8 11" id="KW-0472">Membrane</keyword>
<evidence type="ECO:0000256" key="2">
    <source>
        <dbReference type="ARBA" id="ARBA00022448"/>
    </source>
</evidence>
<evidence type="ECO:0000256" key="5">
    <source>
        <dbReference type="ARBA" id="ARBA00022692"/>
    </source>
</evidence>
<accession>A0A8J3ETA6</accession>
<sequence length="981" mass="101886">MTLALAVGAVFVLAALTPLLVRLLDRNAGYLGGAVLLAVAGWIGVQAPAVLDDEHVTQSLAWLPDAGIDFALRLDGLALLFSMIVLVVGAMVLAYAARYFGPDSPKTARYLSLLTLFAGAMLGLVLADDVLLLFVFWELTSVSSFFLIGGLGEGKQGATRAFLTTGLGGLALLAGVTLLAVAAGTGSLHEILASRETILASGVASAAIVLLLLAAFTKSAQFPFHFWLPGAMVAPTPVSTYLHAATMVKAGIYLLFRFTPLFGGVPLWQVTLVLVGMGTALFGAVVATKQNDLKALLAYSTISQLGLMVGIIGIGTFYALAAASLHVLAHALYKAALFMTVGIVDHEAGTRDLRRLGGLRRTLPLTALAGGLAAASMAGIPPLLGFVSKEEIFAAFLEANDPAWLGVVGIVLAVLASIGTVAYSARYYLGTFEGPERTHAHRAPRSFAAPAALLGLLGLGLSAVVGRFDPLVDAVGVVTTGNHESHMHLALWHGFGLPLLLSSIVLGLGLGAVLLRTRIETWQQRITLPRGADVFDRIYDGVLALGTRVGSPSVPHGAAFYLMPVVLTLATVGVASTLRVGTDGLGDPAPWLAADWAIVVLLAAAIVGTVQARSRLAAIATLGMAGFTVAGWFILLGAPDLALTQILVETLSVALFVVVFRRLPSTFPKVSQVRKVTAAVVAVVVGTLVGVGTYLFTGRRELSEVGAQFLADGEGLTGGANVVNTILVDFRALDTLGEITVLAVAGAAIFSLVRLSSRSAVPRPGVDGEPLTPTQWGGIGVIDSPILRTCASLLAPAMVLASLWLLLRGHDAVGGGFIGGLAVGAAVVLLYLARGHQRIWQSRLLRTLPLVGVGLLVAVGYGVGGLVSTGAFLDGAKWYLPFLPFHLEVAASLVFDIGVYLVVVGLVVAIVRHLGQGIPEPPPDPNRIGIPTWASDAGETRPRDRQVLPPARPGHSADAPASPAEDHSYSTAGPSGRQEHQ</sequence>
<feature type="transmembrane region" description="Helical" evidence="11">
    <location>
        <begin position="268"/>
        <end position="287"/>
    </location>
</feature>
<keyword evidence="7" id="KW-0406">Ion transport</keyword>
<feature type="transmembrane region" description="Helical" evidence="11">
    <location>
        <begin position="71"/>
        <end position="96"/>
    </location>
</feature>
<feature type="region of interest" description="Disordered" evidence="10">
    <location>
        <begin position="921"/>
        <end position="981"/>
    </location>
</feature>
<feature type="transmembrane region" description="Helical" evidence="11">
    <location>
        <begin position="558"/>
        <end position="578"/>
    </location>
</feature>
<feature type="transmembrane region" description="Helical" evidence="11">
    <location>
        <begin position="786"/>
        <end position="807"/>
    </location>
</feature>
<keyword evidence="4" id="KW-1003">Cell membrane</keyword>
<evidence type="ECO:0000259" key="13">
    <source>
        <dbReference type="Pfam" id="PF00662"/>
    </source>
</evidence>
<feature type="transmembrane region" description="Helical" evidence="11">
    <location>
        <begin position="365"/>
        <end position="384"/>
    </location>
</feature>
<dbReference type="AlphaFoldDB" id="A0A8J3ETA6"/>
<dbReference type="InterPro" id="IPR050616">
    <property type="entry name" value="CPA3_Na-H_Antiporter_A"/>
</dbReference>
<feature type="transmembrane region" description="Helical" evidence="11">
    <location>
        <begin position="404"/>
        <end position="425"/>
    </location>
</feature>
<proteinExistence type="predicted"/>
<reference evidence="17" key="2">
    <citation type="submission" date="2020-09" db="EMBL/GenBank/DDBJ databases">
        <authorList>
            <person name="Sun Q."/>
            <person name="Zhou Y."/>
        </authorList>
    </citation>
    <scope>NUCLEOTIDE SEQUENCE</scope>
    <source>
        <strain evidence="17">CGMCC 1.14988</strain>
    </source>
</reference>
<evidence type="ECO:0000256" key="3">
    <source>
        <dbReference type="ARBA" id="ARBA00022449"/>
    </source>
</evidence>
<feature type="transmembrane region" description="Helical" evidence="11">
    <location>
        <begin position="131"/>
        <end position="149"/>
    </location>
</feature>
<evidence type="ECO:0000256" key="6">
    <source>
        <dbReference type="ARBA" id="ARBA00022989"/>
    </source>
</evidence>
<evidence type="ECO:0000313" key="18">
    <source>
        <dbReference type="Proteomes" id="UP000650511"/>
    </source>
</evidence>
<feature type="transmembrane region" description="Helical" evidence="11">
    <location>
        <begin position="813"/>
        <end position="832"/>
    </location>
</feature>
<feature type="transmembrane region" description="Helical" evidence="11">
    <location>
        <begin position="616"/>
        <end position="635"/>
    </location>
</feature>
<feature type="transmembrane region" description="Helical" evidence="11">
    <location>
        <begin position="108"/>
        <end position="125"/>
    </location>
</feature>
<keyword evidence="3" id="KW-0050">Antiport</keyword>
<feature type="domain" description="NADH-Ubiquinone oxidoreductase (complex I) chain 5 N-terminal" evidence="13">
    <location>
        <begin position="66"/>
        <end position="110"/>
    </location>
</feature>
<feature type="transmembrane region" description="Helical" evidence="11">
    <location>
        <begin position="31"/>
        <end position="51"/>
    </location>
</feature>
<evidence type="ECO:0000256" key="7">
    <source>
        <dbReference type="ARBA" id="ARBA00023065"/>
    </source>
</evidence>
<name>A0A8J3ETA6_9ACTN</name>
<protein>
    <submittedName>
        <fullName evidence="17">Monovalent cation/H+ antiporter subunit A</fullName>
    </submittedName>
</protein>
<keyword evidence="5 9" id="KW-0812">Transmembrane</keyword>
<dbReference type="RefSeq" id="WP_130649439.1">
    <property type="nucleotide sequence ID" value="NZ_BMHA01000004.1"/>
</dbReference>
<feature type="domain" description="MrpA C-terminal/MbhE" evidence="16">
    <location>
        <begin position="674"/>
        <end position="754"/>
    </location>
</feature>
<feature type="transmembrane region" description="Helical" evidence="11">
    <location>
        <begin position="735"/>
        <end position="753"/>
    </location>
</feature>
<feature type="domain" description="Na+/H+ antiporter MnhB subunit-related protein" evidence="14">
    <location>
        <begin position="786"/>
        <end position="908"/>
    </location>
</feature>
<keyword evidence="2" id="KW-0813">Transport</keyword>
<comment type="subcellular location">
    <subcellularLocation>
        <location evidence="1">Cell membrane</location>
        <topology evidence="1">Multi-pass membrane protein</topology>
    </subcellularLocation>
    <subcellularLocation>
        <location evidence="9">Membrane</location>
        <topology evidence="9">Multi-pass membrane protein</topology>
    </subcellularLocation>
</comment>
<feature type="transmembrane region" description="Helical" evidence="11">
    <location>
        <begin position="161"/>
        <end position="185"/>
    </location>
</feature>
<feature type="domain" description="MrpA C-terminal/MbhD" evidence="15">
    <location>
        <begin position="600"/>
        <end position="664"/>
    </location>
</feature>
<evidence type="ECO:0000256" key="9">
    <source>
        <dbReference type="RuleBase" id="RU000320"/>
    </source>
</evidence>
<dbReference type="PRINTS" id="PR01434">
    <property type="entry name" value="NADHDHGNASE5"/>
</dbReference>
<evidence type="ECO:0000256" key="1">
    <source>
        <dbReference type="ARBA" id="ARBA00004651"/>
    </source>
</evidence>
<dbReference type="GO" id="GO:0015297">
    <property type="term" value="F:antiporter activity"/>
    <property type="evidence" value="ECO:0007669"/>
    <property type="project" value="UniProtKB-KW"/>
</dbReference>
<comment type="caution">
    <text evidence="17">The sequence shown here is derived from an EMBL/GenBank/DDBJ whole genome shotgun (WGS) entry which is preliminary data.</text>
</comment>
<gene>
    <name evidence="17" type="ORF">GCM10011354_13080</name>
</gene>
<feature type="transmembrane region" description="Helical" evidence="11">
    <location>
        <begin position="889"/>
        <end position="911"/>
    </location>
</feature>
<dbReference type="InterPro" id="IPR025383">
    <property type="entry name" value="MrpA_C/MbhD"/>
</dbReference>
<dbReference type="OrthoDB" id="9811798at2"/>
<keyword evidence="6 11" id="KW-1133">Transmembrane helix</keyword>
<evidence type="ECO:0000259" key="14">
    <source>
        <dbReference type="Pfam" id="PF04039"/>
    </source>
</evidence>
<evidence type="ECO:0000259" key="15">
    <source>
        <dbReference type="Pfam" id="PF13244"/>
    </source>
</evidence>
<dbReference type="Pfam" id="PF00361">
    <property type="entry name" value="Proton_antipo_M"/>
    <property type="match status" value="1"/>
</dbReference>
<feature type="transmembrane region" description="Helical" evidence="11">
    <location>
        <begin position="844"/>
        <end position="869"/>
    </location>
</feature>
<dbReference type="Pfam" id="PF13244">
    <property type="entry name" value="MbhD"/>
    <property type="match status" value="1"/>
</dbReference>
<dbReference type="Pfam" id="PF00662">
    <property type="entry name" value="Proton_antipo_N"/>
    <property type="match status" value="1"/>
</dbReference>
<evidence type="ECO:0000256" key="4">
    <source>
        <dbReference type="ARBA" id="ARBA00022475"/>
    </source>
</evidence>
<feature type="transmembrane region" description="Helical" evidence="11">
    <location>
        <begin position="296"/>
        <end position="321"/>
    </location>
</feature>
<feature type="transmembrane region" description="Helical" evidence="11">
    <location>
        <begin position="495"/>
        <end position="515"/>
    </location>
</feature>
<dbReference type="Pfam" id="PF04039">
    <property type="entry name" value="MnhB"/>
    <property type="match status" value="1"/>
</dbReference>
<feature type="transmembrane region" description="Helical" evidence="11">
    <location>
        <begin position="641"/>
        <end position="664"/>
    </location>
</feature>
<dbReference type="PANTHER" id="PTHR43373">
    <property type="entry name" value="NA(+)/H(+) ANTIPORTER SUBUNIT"/>
    <property type="match status" value="1"/>
</dbReference>
<dbReference type="GO" id="GO:0006811">
    <property type="term" value="P:monoatomic ion transport"/>
    <property type="evidence" value="ECO:0007669"/>
    <property type="project" value="UniProtKB-KW"/>
</dbReference>
<dbReference type="Proteomes" id="UP000650511">
    <property type="component" value="Unassembled WGS sequence"/>
</dbReference>
<feature type="domain" description="NADH:quinone oxidoreductase/Mrp antiporter transmembrane" evidence="12">
    <location>
        <begin position="127"/>
        <end position="414"/>
    </location>
</feature>
<feature type="transmembrane region" description="Helical" evidence="11">
    <location>
        <begin position="327"/>
        <end position="344"/>
    </location>
</feature>
<evidence type="ECO:0000256" key="8">
    <source>
        <dbReference type="ARBA" id="ARBA00023136"/>
    </source>
</evidence>